<name>A0ABU6VRV5_9FABA</name>
<keyword evidence="1" id="KW-0862">Zinc</keyword>
<keyword evidence="1" id="KW-0479">Metal-binding</keyword>
<dbReference type="InterPro" id="IPR036875">
    <property type="entry name" value="Znf_CCHC_sf"/>
</dbReference>
<accession>A0ABU6VRV5</accession>
<dbReference type="SMART" id="SM00343">
    <property type="entry name" value="ZnF_C2HC"/>
    <property type="match status" value="1"/>
</dbReference>
<evidence type="ECO:0000313" key="3">
    <source>
        <dbReference type="EMBL" id="MED6176269.1"/>
    </source>
</evidence>
<dbReference type="Proteomes" id="UP001341840">
    <property type="component" value="Unassembled WGS sequence"/>
</dbReference>
<protein>
    <recommendedName>
        <fullName evidence="2">CCHC-type domain-containing protein</fullName>
    </recommendedName>
</protein>
<reference evidence="3 4" key="1">
    <citation type="journal article" date="2023" name="Plants (Basel)">
        <title>Bridging the Gap: Combining Genomics and Transcriptomics Approaches to Understand Stylosanthes scabra, an Orphan Legume from the Brazilian Caatinga.</title>
        <authorList>
            <person name="Ferreira-Neto J.R.C."/>
            <person name="da Silva M.D."/>
            <person name="Binneck E."/>
            <person name="de Melo N.F."/>
            <person name="da Silva R.H."/>
            <person name="de Melo A.L.T.M."/>
            <person name="Pandolfi V."/>
            <person name="Bustamante F.O."/>
            <person name="Brasileiro-Vidal A.C."/>
            <person name="Benko-Iseppon A.M."/>
        </authorList>
    </citation>
    <scope>NUCLEOTIDE SEQUENCE [LARGE SCALE GENOMIC DNA]</scope>
    <source>
        <tissue evidence="3">Leaves</tissue>
    </source>
</reference>
<dbReference type="InterPro" id="IPR001878">
    <property type="entry name" value="Znf_CCHC"/>
</dbReference>
<dbReference type="PROSITE" id="PS50158">
    <property type="entry name" value="ZF_CCHC"/>
    <property type="match status" value="1"/>
</dbReference>
<dbReference type="Gene3D" id="4.10.60.10">
    <property type="entry name" value="Zinc finger, CCHC-type"/>
    <property type="match status" value="1"/>
</dbReference>
<dbReference type="EMBL" id="JASCZI010152520">
    <property type="protein sequence ID" value="MED6176269.1"/>
    <property type="molecule type" value="Genomic_DNA"/>
</dbReference>
<gene>
    <name evidence="3" type="ORF">PIB30_086515</name>
</gene>
<evidence type="ECO:0000259" key="2">
    <source>
        <dbReference type="PROSITE" id="PS50158"/>
    </source>
</evidence>
<evidence type="ECO:0000256" key="1">
    <source>
        <dbReference type="PROSITE-ProRule" id="PRU00047"/>
    </source>
</evidence>
<sequence>MKSEETTSSNYALVAKGDNHGKKSHGKNLTCWKCGKPGHVKRNCPNKAGSAKRTDSERVHIGTQALVGIDARCVVEECRWLMNFPVEPTGRLHHKFQQGFVSTYDKMKFLGWFNSKWLYSYGGV</sequence>
<keyword evidence="4" id="KW-1185">Reference proteome</keyword>
<proteinExistence type="predicted"/>
<comment type="caution">
    <text evidence="3">The sequence shown here is derived from an EMBL/GenBank/DDBJ whole genome shotgun (WGS) entry which is preliminary data.</text>
</comment>
<organism evidence="3 4">
    <name type="scientific">Stylosanthes scabra</name>
    <dbReference type="NCBI Taxonomy" id="79078"/>
    <lineage>
        <taxon>Eukaryota</taxon>
        <taxon>Viridiplantae</taxon>
        <taxon>Streptophyta</taxon>
        <taxon>Embryophyta</taxon>
        <taxon>Tracheophyta</taxon>
        <taxon>Spermatophyta</taxon>
        <taxon>Magnoliopsida</taxon>
        <taxon>eudicotyledons</taxon>
        <taxon>Gunneridae</taxon>
        <taxon>Pentapetalae</taxon>
        <taxon>rosids</taxon>
        <taxon>fabids</taxon>
        <taxon>Fabales</taxon>
        <taxon>Fabaceae</taxon>
        <taxon>Papilionoideae</taxon>
        <taxon>50 kb inversion clade</taxon>
        <taxon>dalbergioids sensu lato</taxon>
        <taxon>Dalbergieae</taxon>
        <taxon>Pterocarpus clade</taxon>
        <taxon>Stylosanthes</taxon>
    </lineage>
</organism>
<evidence type="ECO:0000313" key="4">
    <source>
        <dbReference type="Proteomes" id="UP001341840"/>
    </source>
</evidence>
<feature type="domain" description="CCHC-type" evidence="2">
    <location>
        <begin position="31"/>
        <end position="46"/>
    </location>
</feature>
<dbReference type="Pfam" id="PF00098">
    <property type="entry name" value="zf-CCHC"/>
    <property type="match status" value="1"/>
</dbReference>
<keyword evidence="1" id="KW-0863">Zinc-finger</keyword>
<dbReference type="SUPFAM" id="SSF57756">
    <property type="entry name" value="Retrovirus zinc finger-like domains"/>
    <property type="match status" value="1"/>
</dbReference>